<dbReference type="Proteomes" id="UP000887561">
    <property type="component" value="Unplaced"/>
</dbReference>
<evidence type="ECO:0000256" key="2">
    <source>
        <dbReference type="RuleBase" id="RU102079"/>
    </source>
</evidence>
<keyword evidence="5" id="KW-1185">Reference proteome</keyword>
<proteinExistence type="predicted"/>
<protein>
    <recommendedName>
        <fullName evidence="2">Galectin</fullName>
    </recommendedName>
</protein>
<evidence type="ECO:0000256" key="1">
    <source>
        <dbReference type="ARBA" id="ARBA00022734"/>
    </source>
</evidence>
<evidence type="ECO:0000256" key="3">
    <source>
        <dbReference type="SAM" id="MobiDB-lite"/>
    </source>
</evidence>
<keyword evidence="1 2" id="KW-0430">Lectin</keyword>
<organism evidence="5 6">
    <name type="scientific">Meloidogyne javanica</name>
    <name type="common">Root-knot nematode worm</name>
    <dbReference type="NCBI Taxonomy" id="6303"/>
    <lineage>
        <taxon>Eukaryota</taxon>
        <taxon>Metazoa</taxon>
        <taxon>Ecdysozoa</taxon>
        <taxon>Nematoda</taxon>
        <taxon>Chromadorea</taxon>
        <taxon>Rhabditida</taxon>
        <taxon>Tylenchina</taxon>
        <taxon>Tylenchomorpha</taxon>
        <taxon>Tylenchoidea</taxon>
        <taxon>Meloidogynidae</taxon>
        <taxon>Meloidogyninae</taxon>
        <taxon>Meloidogyne</taxon>
        <taxon>Meloidogyne incognita group</taxon>
    </lineage>
</organism>
<sequence length="108" mass="11907">MHYYTMKVDEPAGKVPREAGGGGEIPEYTPTEPVAPVPGPLDTLLTTNRMRVVGTPHPGAQRFTVNWKSSDGETLFHFNTRFDARDDLHKVVLLDIHGDIALDQVLIA</sequence>
<dbReference type="WBParaSite" id="scaffold3498_cov211.g6734">
    <property type="protein sequence ID" value="scaffold3498_cov211.g6734"/>
    <property type="gene ID" value="scaffold3498_cov211.g6734"/>
</dbReference>
<feature type="compositionally biased region" description="Basic and acidic residues" evidence="3">
    <location>
        <begin position="7"/>
        <end position="17"/>
    </location>
</feature>
<dbReference type="InterPro" id="IPR013320">
    <property type="entry name" value="ConA-like_dom_sf"/>
</dbReference>
<feature type="region of interest" description="Disordered" evidence="3">
    <location>
        <begin position="1"/>
        <end position="40"/>
    </location>
</feature>
<evidence type="ECO:0000313" key="5">
    <source>
        <dbReference type="Proteomes" id="UP000887561"/>
    </source>
</evidence>
<dbReference type="InterPro" id="IPR001079">
    <property type="entry name" value="Galectin_CRD"/>
</dbReference>
<dbReference type="PROSITE" id="PS51304">
    <property type="entry name" value="GALECTIN"/>
    <property type="match status" value="1"/>
</dbReference>
<dbReference type="AlphaFoldDB" id="A0A915MB73"/>
<dbReference type="GO" id="GO:0030246">
    <property type="term" value="F:carbohydrate binding"/>
    <property type="evidence" value="ECO:0007669"/>
    <property type="project" value="UniProtKB-UniRule"/>
</dbReference>
<feature type="domain" description="Galectin" evidence="4">
    <location>
        <begin position="36"/>
        <end position="108"/>
    </location>
</feature>
<dbReference type="Pfam" id="PF00337">
    <property type="entry name" value="Gal-bind_lectin"/>
    <property type="match status" value="1"/>
</dbReference>
<accession>A0A915MB73</accession>
<name>A0A915MB73_MELJA</name>
<dbReference type="SUPFAM" id="SSF49899">
    <property type="entry name" value="Concanavalin A-like lectins/glucanases"/>
    <property type="match status" value="1"/>
</dbReference>
<evidence type="ECO:0000259" key="4">
    <source>
        <dbReference type="PROSITE" id="PS51304"/>
    </source>
</evidence>
<reference evidence="6" key="1">
    <citation type="submission" date="2022-11" db="UniProtKB">
        <authorList>
            <consortium name="WormBaseParasite"/>
        </authorList>
    </citation>
    <scope>IDENTIFICATION</scope>
</reference>
<evidence type="ECO:0000313" key="6">
    <source>
        <dbReference type="WBParaSite" id="scaffold3498_cov211.g6734"/>
    </source>
</evidence>
<dbReference type="Gene3D" id="2.60.120.200">
    <property type="match status" value="1"/>
</dbReference>